<evidence type="ECO:0000313" key="2">
    <source>
        <dbReference type="EMBL" id="OUL57992.1"/>
    </source>
</evidence>
<dbReference type="EMBL" id="MWPV01000002">
    <property type="protein sequence ID" value="OUL57992.1"/>
    <property type="molecule type" value="Genomic_DNA"/>
</dbReference>
<evidence type="ECO:0000313" key="3">
    <source>
        <dbReference type="Proteomes" id="UP000194841"/>
    </source>
</evidence>
<evidence type="ECO:0000259" key="1">
    <source>
        <dbReference type="SMART" id="SM00901"/>
    </source>
</evidence>
<protein>
    <recommendedName>
        <fullName evidence="1">FRG domain-containing protein</fullName>
    </recommendedName>
</protein>
<dbReference type="Proteomes" id="UP000194841">
    <property type="component" value="Unassembled WGS sequence"/>
</dbReference>
<dbReference type="SMART" id="SM00901">
    <property type="entry name" value="FRG"/>
    <property type="match status" value="1"/>
</dbReference>
<dbReference type="OrthoDB" id="9816036at2"/>
<accession>A0A244CQW3</accession>
<organism evidence="2 3">
    <name type="scientific">Pseudoalteromonas ulvae</name>
    <dbReference type="NCBI Taxonomy" id="107327"/>
    <lineage>
        <taxon>Bacteria</taxon>
        <taxon>Pseudomonadati</taxon>
        <taxon>Pseudomonadota</taxon>
        <taxon>Gammaproteobacteria</taxon>
        <taxon>Alteromonadales</taxon>
        <taxon>Pseudoalteromonadaceae</taxon>
        <taxon>Pseudoalteromonas</taxon>
    </lineage>
</organism>
<name>A0A244CQW3_PSEDV</name>
<reference evidence="2 3" key="1">
    <citation type="submission" date="2017-02" db="EMBL/GenBank/DDBJ databases">
        <title>Pseudoalteromonas ulvae TC14 Genome.</title>
        <authorList>
            <person name="Molmeret M."/>
        </authorList>
    </citation>
    <scope>NUCLEOTIDE SEQUENCE [LARGE SCALE GENOMIC DNA]</scope>
    <source>
        <strain evidence="2">TC14</strain>
    </source>
</reference>
<dbReference type="AlphaFoldDB" id="A0A244CQW3"/>
<dbReference type="InterPro" id="IPR014966">
    <property type="entry name" value="FRG-dom"/>
</dbReference>
<feature type="domain" description="FRG" evidence="1">
    <location>
        <begin position="115"/>
        <end position="254"/>
    </location>
</feature>
<sequence length="375" mass="42548">MIASLDIKDKLLKYPGLYNVYPIRNEVSQFGNIDIAANTLESPVLDDQYGRVFSDNVYKFGVPYGKSSSMPFYPCGFSGEIVGEMRVPYRRVPVFRVKDISELNNLFTDVKKYSPQHEILVRGQTSTYSLSRSDEEKHLLFGSIDHLEPSFLASGVRKGYSELFLNCLWESQARILLHDISVDMKDELTSEEFVSFSESTNRLQSGPRFIPFGLGLAQHYGLPSVGLDLTDNLQVALWFASNSIDIDAGGGAICKPVEDLGSSRLFFFRCPNNAVYSHEVVKPDYFPECRPDHQNAWFGHVGWGQAKNQMASYLCCVVEVTSEILKMVPPNFEDRLFPVCEKDPILNYFWKIRGLSRYEGEAKRALSSVYRRENA</sequence>
<gene>
    <name evidence="2" type="ORF">B1199_06420</name>
</gene>
<dbReference type="RefSeq" id="WP_086743298.1">
    <property type="nucleotide sequence ID" value="NZ_MWPV01000002.1"/>
</dbReference>
<dbReference type="Pfam" id="PF08867">
    <property type="entry name" value="FRG"/>
    <property type="match status" value="1"/>
</dbReference>
<proteinExistence type="predicted"/>
<comment type="caution">
    <text evidence="2">The sequence shown here is derived from an EMBL/GenBank/DDBJ whole genome shotgun (WGS) entry which is preliminary data.</text>
</comment>
<keyword evidence="3" id="KW-1185">Reference proteome</keyword>